<dbReference type="GO" id="GO:0043590">
    <property type="term" value="C:bacterial nucleoid"/>
    <property type="evidence" value="ECO:0007669"/>
    <property type="project" value="TreeGrafter"/>
</dbReference>
<dbReference type="RefSeq" id="WP_199115019.1">
    <property type="nucleotide sequence ID" value="NZ_JAELVQ010000009.1"/>
</dbReference>
<sequence length="239" mass="27660">MLIDTHAIVLSKTKYRDHDLIVRCYTKELGVVSFLLKGVFKSKKGQVKAAYFQLLSQLQLVVIYKANRSLQIIKEVRLGNIYTSLHSNVLKSSIVMFLAEVLTTAIKEEEPNEPLYSYVETALLWLDTHTKYANFHLLFLLKLTRYLGFYPDETEDNYNYFNLREGKFDAKGQDVYIVSGVDLLLLKQLLGTTFDELSAIKINSKQRQAFLHMILSYFELHLGGFRLPKSLQVFNQVFN</sequence>
<comment type="similarity">
    <text evidence="1 7">Belongs to the RecO family.</text>
</comment>
<evidence type="ECO:0000256" key="1">
    <source>
        <dbReference type="ARBA" id="ARBA00007452"/>
    </source>
</evidence>
<evidence type="ECO:0000259" key="8">
    <source>
        <dbReference type="Pfam" id="PF11967"/>
    </source>
</evidence>
<dbReference type="EMBL" id="JAELVQ010000009">
    <property type="protein sequence ID" value="MBJ6368263.1"/>
    <property type="molecule type" value="Genomic_DNA"/>
</dbReference>
<comment type="function">
    <text evidence="7">Involved in DNA repair and RecF pathway recombination.</text>
</comment>
<keyword evidence="4 7" id="KW-0233">DNA recombination</keyword>
<dbReference type="GO" id="GO:0006310">
    <property type="term" value="P:DNA recombination"/>
    <property type="evidence" value="ECO:0007669"/>
    <property type="project" value="UniProtKB-UniRule"/>
</dbReference>
<evidence type="ECO:0000313" key="9">
    <source>
        <dbReference type="EMBL" id="MBJ6368263.1"/>
    </source>
</evidence>
<name>A0A8J7LNQ9_9FLAO</name>
<dbReference type="GO" id="GO:0006302">
    <property type="term" value="P:double-strand break repair"/>
    <property type="evidence" value="ECO:0007669"/>
    <property type="project" value="TreeGrafter"/>
</dbReference>
<evidence type="ECO:0000256" key="4">
    <source>
        <dbReference type="ARBA" id="ARBA00023172"/>
    </source>
</evidence>
<dbReference type="Proteomes" id="UP000610931">
    <property type="component" value="Unassembled WGS sequence"/>
</dbReference>
<evidence type="ECO:0000256" key="6">
    <source>
        <dbReference type="ARBA" id="ARBA00033409"/>
    </source>
</evidence>
<dbReference type="Pfam" id="PF02565">
    <property type="entry name" value="RecO_C"/>
    <property type="match status" value="1"/>
</dbReference>
<dbReference type="Pfam" id="PF11967">
    <property type="entry name" value="RecO_N"/>
    <property type="match status" value="1"/>
</dbReference>
<gene>
    <name evidence="7 9" type="primary">recO</name>
    <name evidence="9" type="ORF">JF259_09200</name>
</gene>
<dbReference type="HAMAP" id="MF_00201">
    <property type="entry name" value="RecO"/>
    <property type="match status" value="1"/>
</dbReference>
<dbReference type="PANTHER" id="PTHR33991:SF1">
    <property type="entry name" value="DNA REPAIR PROTEIN RECO"/>
    <property type="match status" value="1"/>
</dbReference>
<keyword evidence="3 7" id="KW-0227">DNA damage</keyword>
<dbReference type="Gene3D" id="2.40.50.140">
    <property type="entry name" value="Nucleic acid-binding proteins"/>
    <property type="match status" value="1"/>
</dbReference>
<proteinExistence type="inferred from homology"/>
<dbReference type="SUPFAM" id="SSF57863">
    <property type="entry name" value="ArfGap/RecO-like zinc finger"/>
    <property type="match status" value="1"/>
</dbReference>
<accession>A0A8J7LNQ9</accession>
<dbReference type="AlphaFoldDB" id="A0A8J7LNQ9"/>
<dbReference type="InterPro" id="IPR037278">
    <property type="entry name" value="ARFGAP/RecO"/>
</dbReference>
<dbReference type="InterPro" id="IPR003717">
    <property type="entry name" value="RecO"/>
</dbReference>
<dbReference type="InterPro" id="IPR012340">
    <property type="entry name" value="NA-bd_OB-fold"/>
</dbReference>
<dbReference type="InterPro" id="IPR042242">
    <property type="entry name" value="RecO_C"/>
</dbReference>
<reference evidence="9" key="1">
    <citation type="submission" date="2020-12" db="EMBL/GenBank/DDBJ databases">
        <title>Snuella sp. nov., isolated from sediment in Incheon.</title>
        <authorList>
            <person name="Kim W."/>
        </authorList>
    </citation>
    <scope>NUCLEOTIDE SEQUENCE</scope>
    <source>
        <strain evidence="9">CAU 1569</strain>
    </source>
</reference>
<keyword evidence="5 7" id="KW-0234">DNA repair</keyword>
<evidence type="ECO:0000313" key="10">
    <source>
        <dbReference type="Proteomes" id="UP000610931"/>
    </source>
</evidence>
<dbReference type="PANTHER" id="PTHR33991">
    <property type="entry name" value="DNA REPAIR PROTEIN RECO"/>
    <property type="match status" value="1"/>
</dbReference>
<evidence type="ECO:0000256" key="7">
    <source>
        <dbReference type="HAMAP-Rule" id="MF_00201"/>
    </source>
</evidence>
<dbReference type="Gene3D" id="1.20.1440.120">
    <property type="entry name" value="Recombination protein O, C-terminal domain"/>
    <property type="match status" value="1"/>
</dbReference>
<evidence type="ECO:0000256" key="5">
    <source>
        <dbReference type="ARBA" id="ARBA00023204"/>
    </source>
</evidence>
<protein>
    <recommendedName>
        <fullName evidence="2 7">DNA repair protein RecO</fullName>
    </recommendedName>
    <alternativeName>
        <fullName evidence="6 7">Recombination protein O</fullName>
    </alternativeName>
</protein>
<comment type="caution">
    <text evidence="9">The sequence shown here is derived from an EMBL/GenBank/DDBJ whole genome shotgun (WGS) entry which is preliminary data.</text>
</comment>
<evidence type="ECO:0000256" key="2">
    <source>
        <dbReference type="ARBA" id="ARBA00021310"/>
    </source>
</evidence>
<feature type="domain" description="DNA replication/recombination mediator RecO N-terminal" evidence="8">
    <location>
        <begin position="1"/>
        <end position="78"/>
    </location>
</feature>
<dbReference type="NCBIfam" id="TIGR00613">
    <property type="entry name" value="reco"/>
    <property type="match status" value="1"/>
</dbReference>
<keyword evidence="10" id="KW-1185">Reference proteome</keyword>
<dbReference type="InterPro" id="IPR022572">
    <property type="entry name" value="DNA_rep/recomb_RecO_N"/>
</dbReference>
<dbReference type="SUPFAM" id="SSF50249">
    <property type="entry name" value="Nucleic acid-binding proteins"/>
    <property type="match status" value="1"/>
</dbReference>
<evidence type="ECO:0000256" key="3">
    <source>
        <dbReference type="ARBA" id="ARBA00022763"/>
    </source>
</evidence>
<organism evidence="9 10">
    <name type="scientific">Snuella sedimenti</name>
    <dbReference type="NCBI Taxonomy" id="2798802"/>
    <lineage>
        <taxon>Bacteria</taxon>
        <taxon>Pseudomonadati</taxon>
        <taxon>Bacteroidota</taxon>
        <taxon>Flavobacteriia</taxon>
        <taxon>Flavobacteriales</taxon>
        <taxon>Flavobacteriaceae</taxon>
        <taxon>Snuella</taxon>
    </lineage>
</organism>